<dbReference type="OrthoDB" id="7852328at2"/>
<organism evidence="2 3">
    <name type="scientific">Pseudoponticoccus marisrubri</name>
    <dbReference type="NCBI Taxonomy" id="1685382"/>
    <lineage>
        <taxon>Bacteria</taxon>
        <taxon>Pseudomonadati</taxon>
        <taxon>Pseudomonadota</taxon>
        <taxon>Alphaproteobacteria</taxon>
        <taxon>Rhodobacterales</taxon>
        <taxon>Roseobacteraceae</taxon>
        <taxon>Pseudoponticoccus</taxon>
    </lineage>
</organism>
<evidence type="ECO:0000313" key="3">
    <source>
        <dbReference type="Proteomes" id="UP000054396"/>
    </source>
</evidence>
<dbReference type="RefSeq" id="WP_058861884.1">
    <property type="nucleotide sequence ID" value="NZ_LPXO01000004.1"/>
</dbReference>
<feature type="transmembrane region" description="Helical" evidence="1">
    <location>
        <begin position="30"/>
        <end position="49"/>
    </location>
</feature>
<feature type="transmembrane region" description="Helical" evidence="1">
    <location>
        <begin position="115"/>
        <end position="132"/>
    </location>
</feature>
<evidence type="ECO:0000256" key="1">
    <source>
        <dbReference type="SAM" id="Phobius"/>
    </source>
</evidence>
<dbReference type="Proteomes" id="UP000054396">
    <property type="component" value="Unassembled WGS sequence"/>
</dbReference>
<sequence length="155" mass="17805">MTALTDRDAREKELLEYLRVFVMVWQKIDFIWGMFVTSYIPLFGFLHFYQGQIDGSFGMLFAVAIAAFTWINGTALVTHYDIAATMSREYRRLNKAFPDLNAALSRRGIERRGRLVYFTHTLAFAGFLYMMGERVGETLCSDRSGWGCLWAVLVG</sequence>
<reference evidence="2 3" key="1">
    <citation type="submission" date="2015-12" db="EMBL/GenBank/DDBJ databases">
        <authorList>
            <person name="Shamseldin A."/>
            <person name="Moawad H."/>
            <person name="Abd El-Rahim W.M."/>
            <person name="Sadowsky M.J."/>
        </authorList>
    </citation>
    <scope>NUCLEOTIDE SEQUENCE [LARGE SCALE GENOMIC DNA]</scope>
    <source>
        <strain evidence="2 3">SJ5A-1</strain>
    </source>
</reference>
<feature type="transmembrane region" description="Helical" evidence="1">
    <location>
        <begin position="55"/>
        <end position="82"/>
    </location>
</feature>
<keyword evidence="1" id="KW-0812">Transmembrane</keyword>
<evidence type="ECO:0000313" key="2">
    <source>
        <dbReference type="EMBL" id="KUF11220.1"/>
    </source>
</evidence>
<comment type="caution">
    <text evidence="2">The sequence shown here is derived from an EMBL/GenBank/DDBJ whole genome shotgun (WGS) entry which is preliminary data.</text>
</comment>
<proteinExistence type="predicted"/>
<dbReference type="AlphaFoldDB" id="A0A0W7WL29"/>
<keyword evidence="3" id="KW-1185">Reference proteome</keyword>
<keyword evidence="1" id="KW-1133">Transmembrane helix</keyword>
<gene>
    <name evidence="2" type="ORF">AVJ23_09225</name>
</gene>
<dbReference type="EMBL" id="LPXO01000004">
    <property type="protein sequence ID" value="KUF11220.1"/>
    <property type="molecule type" value="Genomic_DNA"/>
</dbReference>
<name>A0A0W7WL29_9RHOB</name>
<protein>
    <submittedName>
        <fullName evidence="2">Uncharacterized protein</fullName>
    </submittedName>
</protein>
<accession>A0A0W7WL29</accession>
<keyword evidence="1" id="KW-0472">Membrane</keyword>